<sequence length="598" mass="65538">MPGIASATGLMSARIRPVHRPKPKSVQLSGCTKAAPFALRPFAGLFNPYPYGCSVLCNHPADCEAKEVVRRAKDTWATEGKALLLPEEMEMIRTSLMAGGGGGGGEVAGNVGGGDGCNTEATAVPEELFRKYTETDSRPPTPAPTLASGPALTNRAATQEDLPATCNPRERTTLVLDLRAANSRHHQESETFSWHALTLEPPPTPRKSEIFVSKPIPRHLSTSFFVLREVTLPLPVNKSSSRDDEGAREEADSGSERPVIIRRRGKRLRKRKCRRGSTYGQQTEVRDPLEPTVTQVSQIGDGSRRPSSNVVSTSYNVAVLPDWEALLPSFLAIGNRESPGNRTFSQNSDRLRTANAAETGDGAAPKKSPAPVASSHTMPPSFLAADILKHLCRELDRDKVEAEFSIKRRIALEEALRVKGDVSYSRGSRLTSAGLSAQNAPRIFSRQVARFELLGGQSLCGLTPLRYLSKHVCVTSGRKLIFGRIFARFNEETSQEERRVSPNDVEEALQEVVGKALTDEQRSYLRTVLGEITESLNFREWCGLCAVVERLLCPLPPKASDPPTWLEQADFEALERRLRSAGSVDSTLALLLKEIRDR</sequence>
<dbReference type="Proteomes" id="UP000515204">
    <property type="component" value="Unplaced"/>
</dbReference>
<evidence type="ECO:0000313" key="2">
    <source>
        <dbReference type="Proteomes" id="UP000515204"/>
    </source>
</evidence>
<feature type="compositionally biased region" description="Basic residues" evidence="1">
    <location>
        <begin position="260"/>
        <end position="275"/>
    </location>
</feature>
<reference evidence="3" key="1">
    <citation type="submission" date="2025-08" db="UniProtKB">
        <authorList>
            <consortium name="RefSeq"/>
        </authorList>
    </citation>
    <scope>IDENTIFICATION</scope>
</reference>
<feature type="compositionally biased region" description="Polar residues" evidence="1">
    <location>
        <begin position="292"/>
        <end position="310"/>
    </location>
</feature>
<accession>A0A6P3XKE3</accession>
<dbReference type="OrthoDB" id="10021598at2759"/>
<dbReference type="KEGG" id="dqu:106746654"/>
<dbReference type="PANTHER" id="PTHR36696">
    <property type="entry name" value="AGAP012002-PA"/>
    <property type="match status" value="1"/>
</dbReference>
<dbReference type="RefSeq" id="XP_014478936.1">
    <property type="nucleotide sequence ID" value="XM_014623450.1"/>
</dbReference>
<protein>
    <submittedName>
        <fullName evidence="3">Uncharacterized protein LOC106746654</fullName>
    </submittedName>
</protein>
<dbReference type="PANTHER" id="PTHR36696:SF1">
    <property type="entry name" value="EF-HAND DOMAIN-CONTAINING PROTEIN"/>
    <property type="match status" value="1"/>
</dbReference>
<evidence type="ECO:0000256" key="1">
    <source>
        <dbReference type="SAM" id="MobiDB-lite"/>
    </source>
</evidence>
<gene>
    <name evidence="3" type="primary">LOC106746654</name>
</gene>
<dbReference type="AlphaFoldDB" id="A0A6P3XKE3"/>
<feature type="region of interest" description="Disordered" evidence="1">
    <location>
        <begin position="356"/>
        <end position="376"/>
    </location>
</feature>
<dbReference type="GeneID" id="106746654"/>
<name>A0A6P3XKE3_DINQU</name>
<feature type="compositionally biased region" description="Basic and acidic residues" evidence="1">
    <location>
        <begin position="240"/>
        <end position="255"/>
    </location>
</feature>
<feature type="region of interest" description="Disordered" evidence="1">
    <location>
        <begin position="236"/>
        <end position="310"/>
    </location>
</feature>
<evidence type="ECO:0000313" key="3">
    <source>
        <dbReference type="RefSeq" id="XP_014478936.1"/>
    </source>
</evidence>
<organism evidence="2 3">
    <name type="scientific">Dinoponera quadriceps</name>
    <name type="common">South American ant</name>
    <dbReference type="NCBI Taxonomy" id="609295"/>
    <lineage>
        <taxon>Eukaryota</taxon>
        <taxon>Metazoa</taxon>
        <taxon>Ecdysozoa</taxon>
        <taxon>Arthropoda</taxon>
        <taxon>Hexapoda</taxon>
        <taxon>Insecta</taxon>
        <taxon>Pterygota</taxon>
        <taxon>Neoptera</taxon>
        <taxon>Endopterygota</taxon>
        <taxon>Hymenoptera</taxon>
        <taxon>Apocrita</taxon>
        <taxon>Aculeata</taxon>
        <taxon>Formicoidea</taxon>
        <taxon>Formicidae</taxon>
        <taxon>Ponerinae</taxon>
        <taxon>Ponerini</taxon>
        <taxon>Dinoponera</taxon>
    </lineage>
</organism>
<keyword evidence="2" id="KW-1185">Reference proteome</keyword>
<proteinExistence type="predicted"/>
<feature type="compositionally biased region" description="Low complexity" evidence="1">
    <location>
        <begin position="363"/>
        <end position="375"/>
    </location>
</feature>